<dbReference type="InterPro" id="IPR025966">
    <property type="entry name" value="OppC_N"/>
</dbReference>
<feature type="transmembrane region" description="Helical" evidence="7">
    <location>
        <begin position="211"/>
        <end position="236"/>
    </location>
</feature>
<keyword evidence="3" id="KW-1003">Cell membrane</keyword>
<dbReference type="GO" id="GO:0005886">
    <property type="term" value="C:plasma membrane"/>
    <property type="evidence" value="ECO:0007669"/>
    <property type="project" value="UniProtKB-SubCell"/>
</dbReference>
<feature type="transmembrane region" description="Helical" evidence="7">
    <location>
        <begin position="92"/>
        <end position="118"/>
    </location>
</feature>
<dbReference type="CDD" id="cd06261">
    <property type="entry name" value="TM_PBP2"/>
    <property type="match status" value="1"/>
</dbReference>
<proteinExistence type="inferred from homology"/>
<keyword evidence="2 7" id="KW-0813">Transport</keyword>
<dbReference type="InterPro" id="IPR035906">
    <property type="entry name" value="MetI-like_sf"/>
</dbReference>
<dbReference type="Proteomes" id="UP000189935">
    <property type="component" value="Chromosome I"/>
</dbReference>
<feature type="transmembrane region" description="Helical" evidence="7">
    <location>
        <begin position="22"/>
        <end position="44"/>
    </location>
</feature>
<keyword evidence="5 7" id="KW-1133">Transmembrane helix</keyword>
<dbReference type="AlphaFoldDB" id="A0A1M7A4P7"/>
<protein>
    <submittedName>
        <fullName evidence="9">Peptide/nickel transport system permease protein</fullName>
    </submittedName>
</protein>
<feature type="transmembrane region" description="Helical" evidence="7">
    <location>
        <begin position="256"/>
        <end position="278"/>
    </location>
</feature>
<dbReference type="Pfam" id="PF12911">
    <property type="entry name" value="OppC_N"/>
    <property type="match status" value="1"/>
</dbReference>
<dbReference type="Pfam" id="PF00528">
    <property type="entry name" value="BPD_transp_1"/>
    <property type="match status" value="1"/>
</dbReference>
<dbReference type="InterPro" id="IPR000515">
    <property type="entry name" value="MetI-like"/>
</dbReference>
<evidence type="ECO:0000256" key="7">
    <source>
        <dbReference type="RuleBase" id="RU363032"/>
    </source>
</evidence>
<evidence type="ECO:0000256" key="3">
    <source>
        <dbReference type="ARBA" id="ARBA00022475"/>
    </source>
</evidence>
<comment type="subcellular location">
    <subcellularLocation>
        <location evidence="1 7">Cell membrane</location>
        <topology evidence="1 7">Multi-pass membrane protein</topology>
    </subcellularLocation>
</comment>
<keyword evidence="6 7" id="KW-0472">Membrane</keyword>
<evidence type="ECO:0000256" key="1">
    <source>
        <dbReference type="ARBA" id="ARBA00004651"/>
    </source>
</evidence>
<evidence type="ECO:0000256" key="2">
    <source>
        <dbReference type="ARBA" id="ARBA00022448"/>
    </source>
</evidence>
<evidence type="ECO:0000313" key="10">
    <source>
        <dbReference type="Proteomes" id="UP000189935"/>
    </source>
</evidence>
<dbReference type="SUPFAM" id="SSF161098">
    <property type="entry name" value="MetI-like"/>
    <property type="match status" value="1"/>
</dbReference>
<dbReference type="PROSITE" id="PS50928">
    <property type="entry name" value="ABC_TM1"/>
    <property type="match status" value="1"/>
</dbReference>
<dbReference type="GO" id="GO:0055085">
    <property type="term" value="P:transmembrane transport"/>
    <property type="evidence" value="ECO:0007669"/>
    <property type="project" value="InterPro"/>
</dbReference>
<evidence type="ECO:0000256" key="6">
    <source>
        <dbReference type="ARBA" id="ARBA00023136"/>
    </source>
</evidence>
<evidence type="ECO:0000259" key="8">
    <source>
        <dbReference type="PROSITE" id="PS50928"/>
    </source>
</evidence>
<evidence type="ECO:0000313" key="9">
    <source>
        <dbReference type="EMBL" id="SHL37708.1"/>
    </source>
</evidence>
<evidence type="ECO:0000256" key="5">
    <source>
        <dbReference type="ARBA" id="ARBA00022989"/>
    </source>
</evidence>
<reference evidence="9 10" key="1">
    <citation type="submission" date="2016-11" db="EMBL/GenBank/DDBJ databases">
        <authorList>
            <person name="Jaros S."/>
            <person name="Januszkiewicz K."/>
            <person name="Wedrychowicz H."/>
        </authorList>
    </citation>
    <scope>NUCLEOTIDE SEQUENCE [LARGE SCALE GENOMIC DNA]</scope>
    <source>
        <strain evidence="9 10">GAS499</strain>
    </source>
</reference>
<feature type="transmembrane region" description="Helical" evidence="7">
    <location>
        <begin position="138"/>
        <end position="164"/>
    </location>
</feature>
<sequence length="292" mass="31417">MSGDVIVQTVPGRRRLPAFRHLATLLGAVIVGTALLVAIFAPYLTPHDPFAQDLNLRLIPPVWMDGSQPTHLLGTDQIGRDYLSRLIFGTRISMLIGVLTVITSGLIGVTLGIVGGFYGGRTDDFVMFLITSRLSIPLILVALTVVALVGSSLAVVILTLGLLLWDRFAVVARTTTMQVRNLDYVAAAQAAGASRVHILVREVLPNIANHLVVVATLEMALAILLEASLSFLGLGVPPPLPSWGLMIAEAKEYMFFSPWVIMTPGVALFVLVLGINLLGDGLRDLLRADLRR</sequence>
<dbReference type="EMBL" id="LT670844">
    <property type="protein sequence ID" value="SHL37708.1"/>
    <property type="molecule type" value="Genomic_DNA"/>
</dbReference>
<name>A0A1M7A4P7_9BRAD</name>
<dbReference type="PANTHER" id="PTHR43386">
    <property type="entry name" value="OLIGOPEPTIDE TRANSPORT SYSTEM PERMEASE PROTEIN APPC"/>
    <property type="match status" value="1"/>
</dbReference>
<dbReference type="Gene3D" id="1.10.3720.10">
    <property type="entry name" value="MetI-like"/>
    <property type="match status" value="1"/>
</dbReference>
<dbReference type="OrthoDB" id="9766870at2"/>
<evidence type="ECO:0000256" key="4">
    <source>
        <dbReference type="ARBA" id="ARBA00022692"/>
    </source>
</evidence>
<keyword evidence="4 7" id="KW-0812">Transmembrane</keyword>
<dbReference type="PANTHER" id="PTHR43386:SF25">
    <property type="entry name" value="PEPTIDE ABC TRANSPORTER PERMEASE PROTEIN"/>
    <property type="match status" value="1"/>
</dbReference>
<gene>
    <name evidence="9" type="ORF">SAMN05444159_5740</name>
</gene>
<accession>A0A1M7A4P7</accession>
<organism evidence="9 10">
    <name type="scientific">Bradyrhizobium lablabi</name>
    <dbReference type="NCBI Taxonomy" id="722472"/>
    <lineage>
        <taxon>Bacteria</taxon>
        <taxon>Pseudomonadati</taxon>
        <taxon>Pseudomonadota</taxon>
        <taxon>Alphaproteobacteria</taxon>
        <taxon>Hyphomicrobiales</taxon>
        <taxon>Nitrobacteraceae</taxon>
        <taxon>Bradyrhizobium</taxon>
    </lineage>
</organism>
<comment type="similarity">
    <text evidence="7">Belongs to the binding-protein-dependent transport system permease family.</text>
</comment>
<dbReference type="InterPro" id="IPR050366">
    <property type="entry name" value="BP-dependent_transpt_permease"/>
</dbReference>
<dbReference type="RefSeq" id="WP_079543017.1">
    <property type="nucleotide sequence ID" value="NZ_LT670844.1"/>
</dbReference>
<feature type="domain" description="ABC transmembrane type-1" evidence="8">
    <location>
        <begin position="90"/>
        <end position="279"/>
    </location>
</feature>